<dbReference type="InterPro" id="IPR032524">
    <property type="entry name" value="ABC_tran_C"/>
</dbReference>
<dbReference type="PANTHER" id="PTHR42855">
    <property type="entry name" value="ABC TRANSPORTER ATP-BINDING SUBUNIT"/>
    <property type="match status" value="1"/>
</dbReference>
<dbReference type="Proteomes" id="UP000316770">
    <property type="component" value="Chromosome"/>
</dbReference>
<dbReference type="GO" id="GO:0006281">
    <property type="term" value="P:DNA repair"/>
    <property type="evidence" value="ECO:0007669"/>
    <property type="project" value="UniProtKB-KW"/>
</dbReference>
<gene>
    <name evidence="11 14" type="primary">uup</name>
    <name evidence="14" type="ORF">Mal33_34750</name>
</gene>
<feature type="binding site" evidence="11">
    <location>
        <begin position="321"/>
        <end position="328"/>
    </location>
    <ligand>
        <name>ATP</name>
        <dbReference type="ChEBI" id="CHEBI:30616"/>
        <label>2</label>
    </ligand>
</feature>
<dbReference type="RefSeq" id="WP_145286898.1">
    <property type="nucleotide sequence ID" value="NZ_CP036318.1"/>
</dbReference>
<dbReference type="Gene3D" id="3.40.50.300">
    <property type="entry name" value="P-loop containing nucleotide triphosphate hydrolases"/>
    <property type="match status" value="2"/>
</dbReference>
<keyword evidence="8 11" id="KW-0234">DNA repair</keyword>
<dbReference type="AlphaFoldDB" id="A0A518IWM6"/>
<evidence type="ECO:0000256" key="4">
    <source>
        <dbReference type="ARBA" id="ARBA00022763"/>
    </source>
</evidence>
<dbReference type="FunFam" id="3.40.50.300:FF:000309">
    <property type="entry name" value="ABC transporter ATP-binding protein"/>
    <property type="match status" value="1"/>
</dbReference>
<dbReference type="InterPro" id="IPR027417">
    <property type="entry name" value="P-loop_NTPase"/>
</dbReference>
<evidence type="ECO:0000256" key="8">
    <source>
        <dbReference type="ARBA" id="ARBA00023204"/>
    </source>
</evidence>
<dbReference type="Pfam" id="PF16326">
    <property type="entry name" value="ABC_tran_CTD"/>
    <property type="match status" value="1"/>
</dbReference>
<comment type="similarity">
    <text evidence="10 11">Belongs to the ABC transporter superfamily. ABCF family. Uup subfamily.</text>
</comment>
<dbReference type="InterPro" id="IPR051309">
    <property type="entry name" value="ABCF_ATPase"/>
</dbReference>
<keyword evidence="4 11" id="KW-0227">DNA damage</keyword>
<comment type="subcellular location">
    <subcellularLocation>
        <location evidence="11">Cytoplasm</location>
    </subcellularLocation>
    <text evidence="11">Associates with ribosomes.</text>
</comment>
<keyword evidence="6 11" id="KW-0067">ATP-binding</keyword>
<reference evidence="14 15" key="1">
    <citation type="submission" date="2019-02" db="EMBL/GenBank/DDBJ databases">
        <title>Deep-cultivation of Planctomycetes and their phenomic and genomic characterization uncovers novel biology.</title>
        <authorList>
            <person name="Wiegand S."/>
            <person name="Jogler M."/>
            <person name="Boedeker C."/>
            <person name="Pinto D."/>
            <person name="Vollmers J."/>
            <person name="Rivas-Marin E."/>
            <person name="Kohn T."/>
            <person name="Peeters S.H."/>
            <person name="Heuer A."/>
            <person name="Rast P."/>
            <person name="Oberbeckmann S."/>
            <person name="Bunk B."/>
            <person name="Jeske O."/>
            <person name="Meyerdierks A."/>
            <person name="Storesund J.E."/>
            <person name="Kallscheuer N."/>
            <person name="Luecker S."/>
            <person name="Lage O.M."/>
            <person name="Pohl T."/>
            <person name="Merkel B.J."/>
            <person name="Hornburger P."/>
            <person name="Mueller R.-W."/>
            <person name="Bruemmer F."/>
            <person name="Labrenz M."/>
            <person name="Spormann A.M."/>
            <person name="Op den Camp H."/>
            <person name="Overmann J."/>
            <person name="Amann R."/>
            <person name="Jetten M.S.M."/>
            <person name="Mascher T."/>
            <person name="Medema M.H."/>
            <person name="Devos D.P."/>
            <person name="Kaster A.-K."/>
            <person name="Ovreas L."/>
            <person name="Rohde M."/>
            <person name="Galperin M.Y."/>
            <person name="Jogler C."/>
        </authorList>
    </citation>
    <scope>NUCLEOTIDE SEQUENCE [LARGE SCALE GENOMIC DNA]</scope>
    <source>
        <strain evidence="14 15">Mal33</strain>
    </source>
</reference>
<dbReference type="GO" id="GO:0003677">
    <property type="term" value="F:DNA binding"/>
    <property type="evidence" value="ECO:0007669"/>
    <property type="project" value="UniProtKB-UniRule"/>
</dbReference>
<keyword evidence="1 11" id="KW-0963">Cytoplasm</keyword>
<dbReference type="GO" id="GO:0005737">
    <property type="term" value="C:cytoplasm"/>
    <property type="evidence" value="ECO:0007669"/>
    <property type="project" value="UniProtKB-SubCell"/>
</dbReference>
<comment type="catalytic activity">
    <reaction evidence="9 11">
        <text>ATP + H2O = ADP + phosphate + H(+)</text>
        <dbReference type="Rhea" id="RHEA:13065"/>
        <dbReference type="ChEBI" id="CHEBI:15377"/>
        <dbReference type="ChEBI" id="CHEBI:15378"/>
        <dbReference type="ChEBI" id="CHEBI:30616"/>
        <dbReference type="ChEBI" id="CHEBI:43474"/>
        <dbReference type="ChEBI" id="CHEBI:456216"/>
    </reaction>
</comment>
<dbReference type="InterPro" id="IPR043686">
    <property type="entry name" value="Uup"/>
</dbReference>
<dbReference type="InterPro" id="IPR017871">
    <property type="entry name" value="ABC_transporter-like_CS"/>
</dbReference>
<keyword evidence="5 11" id="KW-0378">Hydrolase</keyword>
<evidence type="ECO:0000313" key="15">
    <source>
        <dbReference type="Proteomes" id="UP000316770"/>
    </source>
</evidence>
<evidence type="ECO:0000256" key="2">
    <source>
        <dbReference type="ARBA" id="ARBA00022737"/>
    </source>
</evidence>
<dbReference type="GO" id="GO:0043022">
    <property type="term" value="F:ribosome binding"/>
    <property type="evidence" value="ECO:0007669"/>
    <property type="project" value="UniProtKB-UniRule"/>
</dbReference>
<keyword evidence="7 11" id="KW-0238">DNA-binding</keyword>
<dbReference type="HAMAP" id="MF_00848">
    <property type="entry name" value="Uup"/>
    <property type="match status" value="1"/>
</dbReference>
<name>A0A518IWM6_9BACT</name>
<keyword evidence="3 11" id="KW-0547">Nucleotide-binding</keyword>
<feature type="region of interest" description="Disordered" evidence="12">
    <location>
        <begin position="502"/>
        <end position="537"/>
    </location>
</feature>
<dbReference type="PROSITE" id="PS50893">
    <property type="entry name" value="ABC_TRANSPORTER_2"/>
    <property type="match status" value="2"/>
</dbReference>
<evidence type="ECO:0000259" key="13">
    <source>
        <dbReference type="PROSITE" id="PS50893"/>
    </source>
</evidence>
<feature type="coiled-coil region" evidence="11">
    <location>
        <begin position="575"/>
        <end position="602"/>
    </location>
</feature>
<evidence type="ECO:0000256" key="6">
    <source>
        <dbReference type="ARBA" id="ARBA00022840"/>
    </source>
</evidence>
<dbReference type="SUPFAM" id="SSF52540">
    <property type="entry name" value="P-loop containing nucleoside triphosphate hydrolases"/>
    <property type="match status" value="2"/>
</dbReference>
<dbReference type="InterPro" id="IPR003593">
    <property type="entry name" value="AAA+_ATPase"/>
</dbReference>
<dbReference type="PROSITE" id="PS00211">
    <property type="entry name" value="ABC_TRANSPORTER_1"/>
    <property type="match status" value="2"/>
</dbReference>
<dbReference type="InterPro" id="IPR003439">
    <property type="entry name" value="ABC_transporter-like_ATP-bd"/>
</dbReference>
<dbReference type="GO" id="GO:0005524">
    <property type="term" value="F:ATP binding"/>
    <property type="evidence" value="ECO:0007669"/>
    <property type="project" value="UniProtKB-UniRule"/>
</dbReference>
<protein>
    <recommendedName>
        <fullName evidence="11">ATP-binding protein Uup</fullName>
        <ecNumber evidence="11">3.6.1.-</ecNumber>
    </recommendedName>
</protein>
<evidence type="ECO:0000313" key="14">
    <source>
        <dbReference type="EMBL" id="QDV57465.1"/>
    </source>
</evidence>
<dbReference type="EC" id="3.6.1.-" evidence="11"/>
<dbReference type="EMBL" id="CP036318">
    <property type="protein sequence ID" value="QDV57465.1"/>
    <property type="molecule type" value="Genomic_DNA"/>
</dbReference>
<evidence type="ECO:0000256" key="1">
    <source>
        <dbReference type="ARBA" id="ARBA00022490"/>
    </source>
</evidence>
<feature type="binding site" evidence="11">
    <location>
        <begin position="36"/>
        <end position="43"/>
    </location>
    <ligand>
        <name>ATP</name>
        <dbReference type="ChEBI" id="CHEBI:30616"/>
        <label>1</label>
    </ligand>
</feature>
<dbReference type="InterPro" id="IPR032781">
    <property type="entry name" value="ABC_tran_Xtn"/>
</dbReference>
<dbReference type="GO" id="GO:0016887">
    <property type="term" value="F:ATP hydrolysis activity"/>
    <property type="evidence" value="ECO:0007669"/>
    <property type="project" value="UniProtKB-UniRule"/>
</dbReference>
<evidence type="ECO:0000256" key="10">
    <source>
        <dbReference type="ARBA" id="ARBA00061478"/>
    </source>
</evidence>
<organism evidence="14 15">
    <name type="scientific">Rosistilla oblonga</name>
    <dbReference type="NCBI Taxonomy" id="2527990"/>
    <lineage>
        <taxon>Bacteria</taxon>
        <taxon>Pseudomonadati</taxon>
        <taxon>Planctomycetota</taxon>
        <taxon>Planctomycetia</taxon>
        <taxon>Pirellulales</taxon>
        <taxon>Pirellulaceae</taxon>
        <taxon>Rosistilla</taxon>
    </lineage>
</organism>
<dbReference type="Pfam" id="PF00005">
    <property type="entry name" value="ABC_tran"/>
    <property type="match status" value="2"/>
</dbReference>
<dbReference type="SMART" id="SM00382">
    <property type="entry name" value="AAA"/>
    <property type="match status" value="2"/>
</dbReference>
<sequence>MALISLQNITIGFRGPSLLDDVNCQIEAGGRIGLLGRNGAGKSTLLKMLRGGVLPDHGSIILSPGTRVAYLQQDVPSGTSETVAEVTAKGLGEEFHLQENAWEAEHLVEQTLSRMELDGEALFETLSSGMKRRVLLAQAIVSKPQLLLLDEPTNHLDIEAIGWLEGFLAKWPGTLIFVTHDRMFLRKVATRILEIDRGQLFDWSCDYDTFLRRKEEALAAQEKQDALFDKKLAQEEVWIRQGIKARRTRNEGRVRALEKLRETRSQRRGATGTVQMQVQAAERSGNLVTEVKDVSFEYPDRPILKNFSTSIMRGDKIGIIGPNGVGKTTMLKILLGQLEPQSGTVRTGTNLQIAYFDQLRDQLDEEETIQENVGLGHTQIVINGREKHIIGYLQDFLFSPERARTQVKFLSGGERNRVLLARLFANPANVIVLDEPTNDLDAETLEMLEDKLVGYDGTLLLVSHDRAFLNNVVTSTIVYEPDGVKEYVGGYDDWLAQRGPLPTATAESSSAGGSKSKSKGKAKADPEPAKKRLSYKQQRELDGLPAKIETLEGQIAEVHQTIADPSFYQGPGERIAEEQRKLKDLEQKLADTYARWEELEGT</sequence>
<keyword evidence="11" id="KW-0175">Coiled coil</keyword>
<keyword evidence="2 11" id="KW-0677">Repeat</keyword>
<feature type="domain" description="ABC transporter" evidence="13">
    <location>
        <begin position="4"/>
        <end position="222"/>
    </location>
</feature>
<dbReference type="Pfam" id="PF12848">
    <property type="entry name" value="ABC_tran_Xtn"/>
    <property type="match status" value="1"/>
</dbReference>
<proteinExistence type="inferred from homology"/>
<comment type="function">
    <text evidence="11">Probably plays a role in ribosome assembly or function. May be involved in resolution of branched DNA intermediates that result from template switching in postreplication gaps. Binds DNA and has ATPase activity.</text>
</comment>
<dbReference type="FunFam" id="3.40.50.300:FF:000011">
    <property type="entry name" value="Putative ABC transporter ATP-binding component"/>
    <property type="match status" value="1"/>
</dbReference>
<evidence type="ECO:0000256" key="5">
    <source>
        <dbReference type="ARBA" id="ARBA00022801"/>
    </source>
</evidence>
<keyword evidence="15" id="KW-1185">Reference proteome</keyword>
<dbReference type="CDD" id="cd03221">
    <property type="entry name" value="ABCF_EF-3"/>
    <property type="match status" value="2"/>
</dbReference>
<evidence type="ECO:0000256" key="7">
    <source>
        <dbReference type="ARBA" id="ARBA00023125"/>
    </source>
</evidence>
<feature type="domain" description="ABC transporter" evidence="13">
    <location>
        <begin position="289"/>
        <end position="507"/>
    </location>
</feature>
<dbReference type="Gene3D" id="1.10.287.380">
    <property type="entry name" value="Valyl-tRNA synthetase, C-terminal domain"/>
    <property type="match status" value="1"/>
</dbReference>
<dbReference type="PANTHER" id="PTHR42855:SF1">
    <property type="entry name" value="ABC TRANSPORTER DOMAIN-CONTAINING PROTEIN"/>
    <property type="match status" value="1"/>
</dbReference>
<evidence type="ECO:0000256" key="12">
    <source>
        <dbReference type="SAM" id="MobiDB-lite"/>
    </source>
</evidence>
<evidence type="ECO:0000256" key="3">
    <source>
        <dbReference type="ARBA" id="ARBA00022741"/>
    </source>
</evidence>
<evidence type="ECO:0000256" key="11">
    <source>
        <dbReference type="HAMAP-Rule" id="MF_00848"/>
    </source>
</evidence>
<accession>A0A518IWM6</accession>
<dbReference type="InterPro" id="IPR037118">
    <property type="entry name" value="Val-tRNA_synth_C_sf"/>
</dbReference>
<evidence type="ECO:0000256" key="9">
    <source>
        <dbReference type="ARBA" id="ARBA00049360"/>
    </source>
</evidence>